<dbReference type="Gene3D" id="2.60.200.30">
    <property type="entry name" value="Probable inorganic polyphosphate/atp-NAD kinase, domain 2"/>
    <property type="match status" value="1"/>
</dbReference>
<dbReference type="InterPro" id="IPR017438">
    <property type="entry name" value="ATP-NAD_kinase_N"/>
</dbReference>
<gene>
    <name evidence="6" type="primary">nadK</name>
    <name evidence="7" type="ORF">SAMN05444145_10646</name>
</gene>
<keyword evidence="6" id="KW-0547">Nucleotide-binding</keyword>
<sequence>MKIILFSRAQIAHTPEEIRQLFDAIELFGFDYAVNEEFAPVVRQTAGIELPPERVYGRHIGKQPAETVMVCYGGDGTLLEGVHRLCGAPVPVMGINAGHLGFLTSAPSAGLNLIFDDIAAGRITTEPRSLLRIEGDFDERPDSTLALNEFTVQRHGAGMISVETYVDDQMVATYHGDGVIVSTPTGSTAYSLSAGGPVVAPTCRCLVISPLAPHNLTMRPVVIPDSGVISLRVNAQRSDAFVTLDDRTHPISHGAAFTVRRAEQQIFLAVPHNISFYDTLRNKMMWGIDIRS</sequence>
<evidence type="ECO:0000256" key="3">
    <source>
        <dbReference type="ARBA" id="ARBA00022857"/>
    </source>
</evidence>
<dbReference type="SUPFAM" id="SSF111331">
    <property type="entry name" value="NAD kinase/diacylglycerol kinase-like"/>
    <property type="match status" value="1"/>
</dbReference>
<dbReference type="STRING" id="1033731.SAMN05444145_10646"/>
<dbReference type="GO" id="GO:0046872">
    <property type="term" value="F:metal ion binding"/>
    <property type="evidence" value="ECO:0007669"/>
    <property type="project" value="UniProtKB-UniRule"/>
</dbReference>
<accession>A0A1H4DV51</accession>
<comment type="function">
    <text evidence="6">Involved in the regulation of the intracellular balance of NAD and NADP, and is a key enzyme in the biosynthesis of NADP. Catalyzes specifically the phosphorylation on 2'-hydroxyl of the adenosine moiety of NAD to yield NADP.</text>
</comment>
<dbReference type="Pfam" id="PF20143">
    <property type="entry name" value="NAD_kinase_C"/>
    <property type="match status" value="1"/>
</dbReference>
<dbReference type="RefSeq" id="WP_010266800.1">
    <property type="nucleotide sequence ID" value="NZ_CAEG01000021.1"/>
</dbReference>
<dbReference type="PANTHER" id="PTHR20275">
    <property type="entry name" value="NAD KINASE"/>
    <property type="match status" value="1"/>
</dbReference>
<dbReference type="EMBL" id="FNRI01000006">
    <property type="protein sequence ID" value="SEA76378.1"/>
    <property type="molecule type" value="Genomic_DNA"/>
</dbReference>
<feature type="binding site" evidence="6">
    <location>
        <position position="212"/>
    </location>
    <ligand>
        <name>NAD(+)</name>
        <dbReference type="ChEBI" id="CHEBI:57540"/>
    </ligand>
</feature>
<dbReference type="InterPro" id="IPR016064">
    <property type="entry name" value="NAD/diacylglycerol_kinase_sf"/>
</dbReference>
<dbReference type="Pfam" id="PF01513">
    <property type="entry name" value="NAD_kinase"/>
    <property type="match status" value="1"/>
</dbReference>
<comment type="subcellular location">
    <subcellularLocation>
        <location evidence="6">Cytoplasm</location>
    </subcellularLocation>
</comment>
<dbReference type="PANTHER" id="PTHR20275:SF0">
    <property type="entry name" value="NAD KINASE"/>
    <property type="match status" value="1"/>
</dbReference>
<keyword evidence="3 6" id="KW-0521">NADP</keyword>
<dbReference type="InterPro" id="IPR017437">
    <property type="entry name" value="ATP-NAD_kinase_PpnK-typ_C"/>
</dbReference>
<keyword evidence="2 6" id="KW-0418">Kinase</keyword>
<comment type="cofactor">
    <cofactor evidence="6">
        <name>a divalent metal cation</name>
        <dbReference type="ChEBI" id="CHEBI:60240"/>
    </cofactor>
</comment>
<evidence type="ECO:0000313" key="8">
    <source>
        <dbReference type="Proteomes" id="UP000183253"/>
    </source>
</evidence>
<keyword evidence="1 6" id="KW-0808">Transferase</keyword>
<keyword evidence="8" id="KW-1185">Reference proteome</keyword>
<dbReference type="Gene3D" id="3.40.50.10330">
    <property type="entry name" value="Probable inorganic polyphosphate/atp-NAD kinase, domain 1"/>
    <property type="match status" value="1"/>
</dbReference>
<protein>
    <recommendedName>
        <fullName evidence="6">NAD kinase</fullName>
        <ecNumber evidence="6">2.7.1.23</ecNumber>
    </recommendedName>
    <alternativeName>
        <fullName evidence="6">ATP-dependent NAD kinase</fullName>
    </alternativeName>
</protein>
<comment type="similarity">
    <text evidence="6">Belongs to the NAD kinase family.</text>
</comment>
<keyword evidence="6" id="KW-0963">Cytoplasm</keyword>
<organism evidence="7 8">
    <name type="scientific">Alistipes timonensis JC136</name>
    <dbReference type="NCBI Taxonomy" id="1033731"/>
    <lineage>
        <taxon>Bacteria</taxon>
        <taxon>Pseudomonadati</taxon>
        <taxon>Bacteroidota</taxon>
        <taxon>Bacteroidia</taxon>
        <taxon>Bacteroidales</taxon>
        <taxon>Rikenellaceae</taxon>
        <taxon>Alistipes</taxon>
    </lineage>
</organism>
<dbReference type="Proteomes" id="UP000183253">
    <property type="component" value="Unassembled WGS sequence"/>
</dbReference>
<comment type="caution">
    <text evidence="6">Lacks conserved residue(s) required for the propagation of feature annotation.</text>
</comment>
<evidence type="ECO:0000256" key="6">
    <source>
        <dbReference type="HAMAP-Rule" id="MF_00361"/>
    </source>
</evidence>
<dbReference type="OrthoDB" id="9774737at2"/>
<dbReference type="HAMAP" id="MF_00361">
    <property type="entry name" value="NAD_kinase"/>
    <property type="match status" value="1"/>
</dbReference>
<dbReference type="GO" id="GO:0005524">
    <property type="term" value="F:ATP binding"/>
    <property type="evidence" value="ECO:0007669"/>
    <property type="project" value="UniProtKB-KW"/>
</dbReference>
<feature type="binding site" evidence="6">
    <location>
        <begin position="188"/>
        <end position="193"/>
    </location>
    <ligand>
        <name>NAD(+)</name>
        <dbReference type="ChEBI" id="CHEBI:57540"/>
    </ligand>
</feature>
<feature type="binding site" evidence="6">
    <location>
        <position position="175"/>
    </location>
    <ligand>
        <name>NAD(+)</name>
        <dbReference type="ChEBI" id="CHEBI:57540"/>
    </ligand>
</feature>
<feature type="binding site" evidence="6">
    <location>
        <position position="177"/>
    </location>
    <ligand>
        <name>NAD(+)</name>
        <dbReference type="ChEBI" id="CHEBI:57540"/>
    </ligand>
</feature>
<dbReference type="GO" id="GO:0003951">
    <property type="term" value="F:NAD+ kinase activity"/>
    <property type="evidence" value="ECO:0007669"/>
    <property type="project" value="UniProtKB-UniRule"/>
</dbReference>
<evidence type="ECO:0000256" key="1">
    <source>
        <dbReference type="ARBA" id="ARBA00022679"/>
    </source>
</evidence>
<evidence type="ECO:0000256" key="5">
    <source>
        <dbReference type="ARBA" id="ARBA00047925"/>
    </source>
</evidence>
<keyword evidence="4 6" id="KW-0520">NAD</keyword>
<feature type="active site" description="Proton acceptor" evidence="6">
    <location>
        <position position="75"/>
    </location>
</feature>
<keyword evidence="6" id="KW-0067">ATP-binding</keyword>
<dbReference type="InterPro" id="IPR002504">
    <property type="entry name" value="NADK"/>
</dbReference>
<evidence type="ECO:0000313" key="7">
    <source>
        <dbReference type="EMBL" id="SEA76378.1"/>
    </source>
</evidence>
<proteinExistence type="inferred from homology"/>
<dbReference type="GO" id="GO:0019674">
    <property type="term" value="P:NAD+ metabolic process"/>
    <property type="evidence" value="ECO:0007669"/>
    <property type="project" value="InterPro"/>
</dbReference>
<reference evidence="7 8" key="1">
    <citation type="submission" date="2016-10" db="EMBL/GenBank/DDBJ databases">
        <authorList>
            <person name="de Groot N.N."/>
        </authorList>
    </citation>
    <scope>NUCLEOTIDE SEQUENCE [LARGE SCALE GENOMIC DNA]</scope>
    <source>
        <strain evidence="7 8">DSM 25383</strain>
    </source>
</reference>
<dbReference type="AlphaFoldDB" id="A0A1H4DV51"/>
<evidence type="ECO:0000256" key="4">
    <source>
        <dbReference type="ARBA" id="ARBA00023027"/>
    </source>
</evidence>
<evidence type="ECO:0000256" key="2">
    <source>
        <dbReference type="ARBA" id="ARBA00022777"/>
    </source>
</evidence>
<dbReference type="GO" id="GO:0005737">
    <property type="term" value="C:cytoplasm"/>
    <property type="evidence" value="ECO:0007669"/>
    <property type="project" value="UniProtKB-SubCell"/>
</dbReference>
<dbReference type="GO" id="GO:0006741">
    <property type="term" value="P:NADP+ biosynthetic process"/>
    <property type="evidence" value="ECO:0007669"/>
    <property type="project" value="UniProtKB-UniRule"/>
</dbReference>
<name>A0A1H4DV51_9BACT</name>
<feature type="binding site" evidence="6">
    <location>
        <begin position="75"/>
        <end position="76"/>
    </location>
    <ligand>
        <name>NAD(+)</name>
        <dbReference type="ChEBI" id="CHEBI:57540"/>
    </ligand>
</feature>
<dbReference type="EC" id="2.7.1.23" evidence="6"/>
<feature type="binding site" evidence="6">
    <location>
        <begin position="148"/>
        <end position="149"/>
    </location>
    <ligand>
        <name>NAD(+)</name>
        <dbReference type="ChEBI" id="CHEBI:57540"/>
    </ligand>
</feature>
<dbReference type="GO" id="GO:0051287">
    <property type="term" value="F:NAD binding"/>
    <property type="evidence" value="ECO:0007669"/>
    <property type="project" value="UniProtKB-ARBA"/>
</dbReference>
<comment type="catalytic activity">
    <reaction evidence="5 6">
        <text>NAD(+) + ATP = ADP + NADP(+) + H(+)</text>
        <dbReference type="Rhea" id="RHEA:18629"/>
        <dbReference type="ChEBI" id="CHEBI:15378"/>
        <dbReference type="ChEBI" id="CHEBI:30616"/>
        <dbReference type="ChEBI" id="CHEBI:57540"/>
        <dbReference type="ChEBI" id="CHEBI:58349"/>
        <dbReference type="ChEBI" id="CHEBI:456216"/>
        <dbReference type="EC" id="2.7.1.23"/>
    </reaction>
</comment>